<dbReference type="Proteomes" id="UP001219355">
    <property type="component" value="Chromosome 3"/>
</dbReference>
<accession>A0AAF0IJU2</accession>
<dbReference type="InterPro" id="IPR050792">
    <property type="entry name" value="ADP-ribosylglycohydrolase"/>
</dbReference>
<feature type="binding site" evidence="1">
    <location>
        <position position="318"/>
    </location>
    <ligand>
        <name>Mg(2+)</name>
        <dbReference type="ChEBI" id="CHEBI:18420"/>
        <label>1</label>
    </ligand>
</feature>
<evidence type="ECO:0000313" key="4">
    <source>
        <dbReference type="Proteomes" id="UP001219355"/>
    </source>
</evidence>
<gene>
    <name evidence="3" type="ORF">PRK78_005208</name>
</gene>
<feature type="binding site" evidence="1">
    <location>
        <position position="319"/>
    </location>
    <ligand>
        <name>Mg(2+)</name>
        <dbReference type="ChEBI" id="CHEBI:18420"/>
        <label>1</label>
    </ligand>
</feature>
<sequence length="436" mass="48703">MLKLKSTADLDFLSLHPFVRTTVHDKIRGTIIGSALGDCIGLYTDKFEPGSWTDDTDHALLILLSYLHHDGEVLSPNDLAERLRIWVDQGLRALDRPPLGLGKTVGSVVLDKEYLADPPATAHRHWVKSGRHVAPNGSLMRTHPLGIICLGYSLEESFRLATAFSVVTHADPRCVVACCIATGLIRGILRGEILTENDVDGLIECAYQWVDAWVRRARVEDETFKSADAQEFEQGELLDRQEFHKHVQAQTFEELQLDDSMKMGYVYKCLGAGLLSLRIGMRRAPYETHAVDGPVGSPRVAIFENIITELTFAAGDADTNACVAGGFLGCWFGYQTLPPHWRDGMQDLGWLVQKCNGLIQVLLGSCGPASKYKGSEDPDTRPDGGKGLMNKKELEKRDSDFMMRYMMKHSEGVEQEKNRLKQEKKQKQKRWTGLFG</sequence>
<proteinExistence type="predicted"/>
<feature type="region of interest" description="Disordered" evidence="2">
    <location>
        <begin position="410"/>
        <end position="436"/>
    </location>
</feature>
<dbReference type="PANTHER" id="PTHR16222:SF28">
    <property type="entry name" value="ADP-RIBOSYLGLYCOHYDROLASE"/>
    <property type="match status" value="1"/>
</dbReference>
<feature type="compositionally biased region" description="Basic and acidic residues" evidence="2">
    <location>
        <begin position="373"/>
        <end position="392"/>
    </location>
</feature>
<dbReference type="EMBL" id="CP120629">
    <property type="protein sequence ID" value="WEW59728.1"/>
    <property type="molecule type" value="Genomic_DNA"/>
</dbReference>
<evidence type="ECO:0008006" key="5">
    <source>
        <dbReference type="Google" id="ProtNLM"/>
    </source>
</evidence>
<keyword evidence="4" id="KW-1185">Reference proteome</keyword>
<dbReference type="InterPro" id="IPR036705">
    <property type="entry name" value="Ribosyl_crysJ1_sf"/>
</dbReference>
<dbReference type="PANTHER" id="PTHR16222">
    <property type="entry name" value="ADP-RIBOSYLGLYCOHYDROLASE"/>
    <property type="match status" value="1"/>
</dbReference>
<dbReference type="GO" id="GO:0046872">
    <property type="term" value="F:metal ion binding"/>
    <property type="evidence" value="ECO:0007669"/>
    <property type="project" value="UniProtKB-KW"/>
</dbReference>
<dbReference type="Pfam" id="PF03747">
    <property type="entry name" value="ADP_ribosyl_GH"/>
    <property type="match status" value="1"/>
</dbReference>
<evidence type="ECO:0000256" key="2">
    <source>
        <dbReference type="SAM" id="MobiDB-lite"/>
    </source>
</evidence>
<feature type="binding site" evidence="1">
    <location>
        <position position="54"/>
    </location>
    <ligand>
        <name>Mg(2+)</name>
        <dbReference type="ChEBI" id="CHEBI:18420"/>
        <label>1</label>
    </ligand>
</feature>
<feature type="compositionally biased region" description="Basic and acidic residues" evidence="2">
    <location>
        <begin position="410"/>
        <end position="425"/>
    </location>
</feature>
<dbReference type="InterPro" id="IPR005502">
    <property type="entry name" value="Ribosyl_crysJ1"/>
</dbReference>
<feature type="binding site" evidence="1">
    <location>
        <position position="53"/>
    </location>
    <ligand>
        <name>Mg(2+)</name>
        <dbReference type="ChEBI" id="CHEBI:18420"/>
        <label>1</label>
    </ligand>
</feature>
<feature type="binding site" evidence="1">
    <location>
        <position position="316"/>
    </location>
    <ligand>
        <name>Mg(2+)</name>
        <dbReference type="ChEBI" id="CHEBI:18420"/>
        <label>1</label>
    </ligand>
</feature>
<organism evidence="3 4">
    <name type="scientific">Emydomyces testavorans</name>
    <dbReference type="NCBI Taxonomy" id="2070801"/>
    <lineage>
        <taxon>Eukaryota</taxon>
        <taxon>Fungi</taxon>
        <taxon>Dikarya</taxon>
        <taxon>Ascomycota</taxon>
        <taxon>Pezizomycotina</taxon>
        <taxon>Eurotiomycetes</taxon>
        <taxon>Eurotiomycetidae</taxon>
        <taxon>Onygenales</taxon>
        <taxon>Nannizziopsiaceae</taxon>
        <taxon>Emydomyces</taxon>
    </lineage>
</organism>
<evidence type="ECO:0000313" key="3">
    <source>
        <dbReference type="EMBL" id="WEW59728.1"/>
    </source>
</evidence>
<comment type="cofactor">
    <cofactor evidence="1">
        <name>Mg(2+)</name>
        <dbReference type="ChEBI" id="CHEBI:18420"/>
    </cofactor>
    <text evidence="1">Binds 2 magnesium ions per subunit.</text>
</comment>
<dbReference type="Gene3D" id="1.10.4080.10">
    <property type="entry name" value="ADP-ribosylation/Crystallin J1"/>
    <property type="match status" value="1"/>
</dbReference>
<dbReference type="SUPFAM" id="SSF101478">
    <property type="entry name" value="ADP-ribosylglycohydrolase"/>
    <property type="match status" value="1"/>
</dbReference>
<dbReference type="AlphaFoldDB" id="A0AAF0IJU2"/>
<feature type="region of interest" description="Disordered" evidence="2">
    <location>
        <begin position="371"/>
        <end position="392"/>
    </location>
</feature>
<keyword evidence="1" id="KW-0460">Magnesium</keyword>
<feature type="binding site" evidence="1">
    <location>
        <position position="55"/>
    </location>
    <ligand>
        <name>Mg(2+)</name>
        <dbReference type="ChEBI" id="CHEBI:18420"/>
        <label>1</label>
    </ligand>
</feature>
<protein>
    <recommendedName>
        <fullName evidence="5">ADP-ribosylglycohydrolase</fullName>
    </recommendedName>
</protein>
<keyword evidence="1" id="KW-0479">Metal-binding</keyword>
<evidence type="ECO:0000256" key="1">
    <source>
        <dbReference type="PIRSR" id="PIRSR605502-1"/>
    </source>
</evidence>
<name>A0AAF0IJU2_9EURO</name>
<reference evidence="3" key="1">
    <citation type="submission" date="2023-03" db="EMBL/GenBank/DDBJ databases">
        <title>Emydomyces testavorans Genome Sequence.</title>
        <authorList>
            <person name="Hoyer L."/>
        </authorList>
    </citation>
    <scope>NUCLEOTIDE SEQUENCE</scope>
    <source>
        <strain evidence="3">16-2883</strain>
    </source>
</reference>